<dbReference type="AlphaFoldDB" id="A0A318JRW7"/>
<keyword evidence="2" id="KW-1185">Reference proteome</keyword>
<name>A0A318JRW7_9NOCA</name>
<reference evidence="1 2" key="1">
    <citation type="submission" date="2018-05" db="EMBL/GenBank/DDBJ databases">
        <title>Genomic Encyclopedia of Type Strains, Phase IV (KMG-IV): sequencing the most valuable type-strain genomes for metagenomic binning, comparative biology and taxonomic classification.</title>
        <authorList>
            <person name="Goeker M."/>
        </authorList>
    </citation>
    <scope>NUCLEOTIDE SEQUENCE [LARGE SCALE GENOMIC DNA]</scope>
    <source>
        <strain evidence="1 2">DSM 44704</strain>
    </source>
</reference>
<organism evidence="1 2">
    <name type="scientific">Nocardia tenerifensis</name>
    <dbReference type="NCBI Taxonomy" id="228006"/>
    <lineage>
        <taxon>Bacteria</taxon>
        <taxon>Bacillati</taxon>
        <taxon>Actinomycetota</taxon>
        <taxon>Actinomycetes</taxon>
        <taxon>Mycobacteriales</taxon>
        <taxon>Nocardiaceae</taxon>
        <taxon>Nocardia</taxon>
    </lineage>
</organism>
<gene>
    <name evidence="1" type="ORF">DFR70_12948</name>
</gene>
<protein>
    <submittedName>
        <fullName evidence="1">Uncharacterized protein</fullName>
    </submittedName>
</protein>
<evidence type="ECO:0000313" key="1">
    <source>
        <dbReference type="EMBL" id="PXX52881.1"/>
    </source>
</evidence>
<accession>A0A318JRW7</accession>
<dbReference type="Proteomes" id="UP000247569">
    <property type="component" value="Unassembled WGS sequence"/>
</dbReference>
<sequence>MFVCAVVCAADPEISNPATTTTDPVTAPDFRIVRADCHHFPHVA</sequence>
<evidence type="ECO:0000313" key="2">
    <source>
        <dbReference type="Proteomes" id="UP000247569"/>
    </source>
</evidence>
<proteinExistence type="predicted"/>
<comment type="caution">
    <text evidence="1">The sequence shown here is derived from an EMBL/GenBank/DDBJ whole genome shotgun (WGS) entry which is preliminary data.</text>
</comment>
<dbReference type="EMBL" id="QJKF01000029">
    <property type="protein sequence ID" value="PXX52881.1"/>
    <property type="molecule type" value="Genomic_DNA"/>
</dbReference>